<feature type="domain" description="TNFR-Cys" evidence="16">
    <location>
        <begin position="100"/>
        <end position="138"/>
    </location>
</feature>
<accession>A0ABM1TFK0</accession>
<dbReference type="PROSITE" id="PS50050">
    <property type="entry name" value="TNFR_NGFR_2"/>
    <property type="match status" value="3"/>
</dbReference>
<feature type="disulfide bond" evidence="11">
    <location>
        <begin position="81"/>
        <end position="99"/>
    </location>
</feature>
<evidence type="ECO:0000256" key="10">
    <source>
        <dbReference type="ARBA" id="ARBA00023180"/>
    </source>
</evidence>
<proteinExistence type="predicted"/>
<dbReference type="Pfam" id="PF00020">
    <property type="entry name" value="TNFR_c6"/>
    <property type="match status" value="3"/>
</dbReference>
<keyword evidence="5 14" id="KW-0732">Signal</keyword>
<feature type="disulfide bond" evidence="11">
    <location>
        <begin position="120"/>
        <end position="138"/>
    </location>
</feature>
<keyword evidence="3 13" id="KW-0812">Transmembrane</keyword>
<dbReference type="Gene3D" id="1.10.533.10">
    <property type="entry name" value="Death Domain, Fas"/>
    <property type="match status" value="1"/>
</dbReference>
<dbReference type="InterPro" id="IPR011029">
    <property type="entry name" value="DEATH-like_dom_sf"/>
</dbReference>
<evidence type="ECO:0000256" key="8">
    <source>
        <dbReference type="ARBA" id="ARBA00023136"/>
    </source>
</evidence>
<dbReference type="PANTHER" id="PTHR46605">
    <property type="entry name" value="TUMOR NECROSIS FACTOR RECEPTOR"/>
    <property type="match status" value="1"/>
</dbReference>
<evidence type="ECO:0000256" key="4">
    <source>
        <dbReference type="ARBA" id="ARBA00022703"/>
    </source>
</evidence>
<feature type="region of interest" description="Disordered" evidence="12">
    <location>
        <begin position="243"/>
        <end position="262"/>
    </location>
</feature>
<dbReference type="InterPro" id="IPR000488">
    <property type="entry name" value="Death_dom"/>
</dbReference>
<feature type="repeat" description="TNFR-Cys" evidence="11">
    <location>
        <begin position="100"/>
        <end position="138"/>
    </location>
</feature>
<feature type="signal peptide" evidence="14">
    <location>
        <begin position="1"/>
        <end position="20"/>
    </location>
</feature>
<feature type="disulfide bond" evidence="11">
    <location>
        <begin position="162"/>
        <end position="180"/>
    </location>
</feature>
<dbReference type="Pfam" id="PF18422">
    <property type="entry name" value="TNFR_16_TM"/>
    <property type="match status" value="1"/>
</dbReference>
<protein>
    <submittedName>
        <fullName evidence="18">Tumor necrosis factor receptor superfamily member 16-like</fullName>
    </submittedName>
</protein>
<evidence type="ECO:0000256" key="2">
    <source>
        <dbReference type="ARBA" id="ARBA00022475"/>
    </source>
</evidence>
<dbReference type="PANTHER" id="PTHR46605:SF2">
    <property type="entry name" value="TNFR-CYS DOMAIN-CONTAINING PROTEIN"/>
    <property type="match status" value="1"/>
</dbReference>
<comment type="subcellular location">
    <subcellularLocation>
        <location evidence="1">Cell membrane</location>
        <topology evidence="1">Single-pass membrane protein</topology>
    </subcellularLocation>
</comment>
<dbReference type="SUPFAM" id="SSF57586">
    <property type="entry name" value="TNF receptor-like"/>
    <property type="match status" value="3"/>
</dbReference>
<evidence type="ECO:0000313" key="18">
    <source>
        <dbReference type="RefSeq" id="XP_022254656.1"/>
    </source>
</evidence>
<dbReference type="PROSITE" id="PS00652">
    <property type="entry name" value="TNFR_NGFR_1"/>
    <property type="match status" value="1"/>
</dbReference>
<organism evidence="17 18">
    <name type="scientific">Limulus polyphemus</name>
    <name type="common">Atlantic horseshoe crab</name>
    <dbReference type="NCBI Taxonomy" id="6850"/>
    <lineage>
        <taxon>Eukaryota</taxon>
        <taxon>Metazoa</taxon>
        <taxon>Ecdysozoa</taxon>
        <taxon>Arthropoda</taxon>
        <taxon>Chelicerata</taxon>
        <taxon>Merostomata</taxon>
        <taxon>Xiphosura</taxon>
        <taxon>Limulidae</taxon>
        <taxon>Limulus</taxon>
    </lineage>
</organism>
<dbReference type="InterPro" id="IPR052302">
    <property type="entry name" value="Neurotrophin_rcpt-DD"/>
</dbReference>
<feature type="domain" description="Death" evidence="15">
    <location>
        <begin position="315"/>
        <end position="384"/>
    </location>
</feature>
<feature type="repeat" description="TNFR-Cys" evidence="11">
    <location>
        <begin position="140"/>
        <end position="180"/>
    </location>
</feature>
<gene>
    <name evidence="18" type="primary">LOC111088526</name>
</gene>
<dbReference type="GeneID" id="111088526"/>
<feature type="domain" description="TNFR-Cys" evidence="16">
    <location>
        <begin position="140"/>
        <end position="180"/>
    </location>
</feature>
<feature type="transmembrane region" description="Helical" evidence="13">
    <location>
        <begin position="212"/>
        <end position="232"/>
    </location>
</feature>
<evidence type="ECO:0000259" key="15">
    <source>
        <dbReference type="PROSITE" id="PS50017"/>
    </source>
</evidence>
<evidence type="ECO:0000256" key="14">
    <source>
        <dbReference type="SAM" id="SignalP"/>
    </source>
</evidence>
<feature type="disulfide bond" evidence="11">
    <location>
        <begin position="159"/>
        <end position="172"/>
    </location>
</feature>
<feature type="chain" id="PRO_5047512666" evidence="14">
    <location>
        <begin position="21"/>
        <end position="397"/>
    </location>
</feature>
<keyword evidence="10" id="KW-0325">Glycoprotein</keyword>
<dbReference type="SMART" id="SM00005">
    <property type="entry name" value="DEATH"/>
    <property type="match status" value="1"/>
</dbReference>
<keyword evidence="7 13" id="KW-1133">Transmembrane helix</keyword>
<feature type="disulfide bond" evidence="11">
    <location>
        <begin position="141"/>
        <end position="156"/>
    </location>
</feature>
<evidence type="ECO:0000256" key="7">
    <source>
        <dbReference type="ARBA" id="ARBA00022989"/>
    </source>
</evidence>
<evidence type="ECO:0000313" key="17">
    <source>
        <dbReference type="Proteomes" id="UP000694941"/>
    </source>
</evidence>
<keyword evidence="2" id="KW-1003">Cell membrane</keyword>
<reference evidence="18" key="1">
    <citation type="submission" date="2025-08" db="UniProtKB">
        <authorList>
            <consortium name="RefSeq"/>
        </authorList>
    </citation>
    <scope>IDENTIFICATION</scope>
    <source>
        <tissue evidence="18">Muscle</tissue>
    </source>
</reference>
<comment type="caution">
    <text evidence="11">Lacks conserved residue(s) required for the propagation of feature annotation.</text>
</comment>
<evidence type="ECO:0000256" key="12">
    <source>
        <dbReference type="SAM" id="MobiDB-lite"/>
    </source>
</evidence>
<sequence length="397" mass="44579">MKTFTWTVFLLTIWVRGITSEVQSTDQRHANMTGCLTCPPGFGVEHQCIDSEETRCASCRPGETFSTTYSDVAMCGNCSECPLHSLLLKECNVTHDTECVCEKGFYLDNETNQCLSCELCSHGWGVARQCSPTRNTVCRKCPPGTYSGLLSGTLGCELCTTCRANQVMLQECTPIQDTICIDKDLYQRSHLPTAEPEQMPNEVVNYTQRNVIPVYCTILVAVLLGVLVFLMLRWRLQKRHHTKTTHCHEVGSGPDPEGTSESSKRMLLAESDQSMKLINVKFLSHTGIMQMKLKELPLTKQRDLEAALNTKRQDGQDWRGLARQLGYSNSNISAFEHLGKVKYGPAHQLLLDWGYFEGATVEALIQALVTLGRMDVVRLLQPTCERVYPPFQSDYMV</sequence>
<evidence type="ECO:0000259" key="16">
    <source>
        <dbReference type="PROSITE" id="PS50050"/>
    </source>
</evidence>
<dbReference type="Pfam" id="PF00531">
    <property type="entry name" value="Death"/>
    <property type="match status" value="1"/>
</dbReference>
<evidence type="ECO:0000256" key="3">
    <source>
        <dbReference type="ARBA" id="ARBA00022692"/>
    </source>
</evidence>
<keyword evidence="8 13" id="KW-0472">Membrane</keyword>
<evidence type="ECO:0000256" key="6">
    <source>
        <dbReference type="ARBA" id="ARBA00022737"/>
    </source>
</evidence>
<dbReference type="PROSITE" id="PS50017">
    <property type="entry name" value="DEATH_DOMAIN"/>
    <property type="match status" value="1"/>
</dbReference>
<name>A0ABM1TFK0_LIMPO</name>
<evidence type="ECO:0000256" key="9">
    <source>
        <dbReference type="ARBA" id="ARBA00023157"/>
    </source>
</evidence>
<feature type="disulfide bond" evidence="11">
    <location>
        <begin position="117"/>
        <end position="130"/>
    </location>
</feature>
<dbReference type="Gene3D" id="2.10.50.10">
    <property type="entry name" value="Tumor Necrosis Factor Receptor, subunit A, domain 2"/>
    <property type="match status" value="2"/>
</dbReference>
<keyword evidence="17" id="KW-1185">Reference proteome</keyword>
<dbReference type="Gene3D" id="6.10.250.1780">
    <property type="match status" value="1"/>
</dbReference>
<dbReference type="SMART" id="SM00208">
    <property type="entry name" value="TNFR"/>
    <property type="match status" value="3"/>
</dbReference>
<evidence type="ECO:0000256" key="5">
    <source>
        <dbReference type="ARBA" id="ARBA00022729"/>
    </source>
</evidence>
<dbReference type="SUPFAM" id="SSF47986">
    <property type="entry name" value="DEATH domain"/>
    <property type="match status" value="1"/>
</dbReference>
<dbReference type="InterPro" id="IPR001368">
    <property type="entry name" value="TNFR/NGFR_Cys_rich_reg"/>
</dbReference>
<evidence type="ECO:0000256" key="13">
    <source>
        <dbReference type="SAM" id="Phobius"/>
    </source>
</evidence>
<dbReference type="InterPro" id="IPR041448">
    <property type="entry name" value="TNFR16_TM"/>
</dbReference>
<evidence type="ECO:0000256" key="11">
    <source>
        <dbReference type="PROSITE-ProRule" id="PRU00206"/>
    </source>
</evidence>
<dbReference type="RefSeq" id="XP_022254656.1">
    <property type="nucleotide sequence ID" value="XM_022398948.1"/>
</dbReference>
<feature type="domain" description="TNFR-Cys" evidence="16">
    <location>
        <begin position="58"/>
        <end position="99"/>
    </location>
</feature>
<evidence type="ECO:0000256" key="1">
    <source>
        <dbReference type="ARBA" id="ARBA00004162"/>
    </source>
</evidence>
<keyword evidence="9 11" id="KW-1015">Disulfide bond</keyword>
<feature type="disulfide bond" evidence="11">
    <location>
        <begin position="78"/>
        <end position="91"/>
    </location>
</feature>
<keyword evidence="4" id="KW-0053">Apoptosis</keyword>
<dbReference type="Proteomes" id="UP000694941">
    <property type="component" value="Unplaced"/>
</dbReference>
<feature type="repeat" description="TNFR-Cys" evidence="11">
    <location>
        <begin position="58"/>
        <end position="99"/>
    </location>
</feature>
<keyword evidence="6" id="KW-0677">Repeat</keyword>